<dbReference type="KEGG" id="glt:GlitD10_1456"/>
<sequence length="76" mass="8420">MSASHRKNDLMQIQEQLSPASAQVILAHFPQRIREALVAHAHEIDYPIEAVLEMAIASFLDTEALGFADCKPGRGY</sequence>
<dbReference type="STRING" id="1188229.GlitD10_1456"/>
<protein>
    <submittedName>
        <fullName evidence="1">Uncharacterized protein</fullName>
    </submittedName>
</protein>
<evidence type="ECO:0000313" key="2">
    <source>
        <dbReference type="Proteomes" id="UP000180235"/>
    </source>
</evidence>
<keyword evidence="2" id="KW-1185">Reference proteome</keyword>
<dbReference type="AlphaFoldDB" id="A0A1J0ACW6"/>
<dbReference type="Proteomes" id="UP000180235">
    <property type="component" value="Chromosome"/>
</dbReference>
<dbReference type="EMBL" id="CP017675">
    <property type="protein sequence ID" value="APB33778.1"/>
    <property type="molecule type" value="Genomic_DNA"/>
</dbReference>
<dbReference type="RefSeq" id="WP_216634888.1">
    <property type="nucleotide sequence ID" value="NZ_CP017675.1"/>
</dbReference>
<gene>
    <name evidence="1" type="ORF">GlitD10_1456</name>
</gene>
<name>A0A1J0ACW6_9CYAN</name>
<accession>A0A1J0ACW6</accession>
<evidence type="ECO:0000313" key="1">
    <source>
        <dbReference type="EMBL" id="APB33778.1"/>
    </source>
</evidence>
<organism evidence="1 2">
    <name type="scientific">Gloeomargarita lithophora Alchichica-D10</name>
    <dbReference type="NCBI Taxonomy" id="1188229"/>
    <lineage>
        <taxon>Bacteria</taxon>
        <taxon>Bacillati</taxon>
        <taxon>Cyanobacteriota</taxon>
        <taxon>Cyanophyceae</taxon>
        <taxon>Gloeomargaritales</taxon>
        <taxon>Gloeomargaritaceae</taxon>
        <taxon>Gloeomargarita</taxon>
    </lineage>
</organism>
<proteinExistence type="predicted"/>
<reference evidence="1 2" key="1">
    <citation type="submission" date="2016-10" db="EMBL/GenBank/DDBJ databases">
        <title>Description of Gloeomargarita lithophora gen. nov., sp. nov., a thylakoid-bearing basal-branching cyanobacterium with intracellular carbonates, and proposal for Gloeomargaritales ord. nov.</title>
        <authorList>
            <person name="Moreira D."/>
            <person name="Tavera R."/>
            <person name="Benzerara K."/>
            <person name="Skouri-Panet F."/>
            <person name="Couradeau E."/>
            <person name="Gerard E."/>
            <person name="Loussert C."/>
            <person name="Novelo E."/>
            <person name="Zivanovic Y."/>
            <person name="Lopez-Garcia P."/>
        </authorList>
    </citation>
    <scope>NUCLEOTIDE SEQUENCE [LARGE SCALE GENOMIC DNA]</scope>
    <source>
        <strain evidence="1 2">D10</strain>
    </source>
</reference>